<evidence type="ECO:0000313" key="2">
    <source>
        <dbReference type="Proteomes" id="UP000005306"/>
    </source>
</evidence>
<comment type="caution">
    <text evidence="1">The sequence shown here is derived from an EMBL/GenBank/DDBJ whole genome shotgun (WGS) entry which is preliminary data.</text>
</comment>
<dbReference type="SUPFAM" id="SSF53335">
    <property type="entry name" value="S-adenosyl-L-methionine-dependent methyltransferases"/>
    <property type="match status" value="1"/>
</dbReference>
<dbReference type="RefSeq" id="WP_006997346.1">
    <property type="nucleotide sequence ID" value="NZ_CH724130.1"/>
</dbReference>
<dbReference type="EMBL" id="AAPV01000001">
    <property type="protein sequence ID" value="EAS84759.1"/>
    <property type="molecule type" value="Genomic_DNA"/>
</dbReference>
<reference evidence="1 2" key="1">
    <citation type="submission" date="2006-04" db="EMBL/GenBank/DDBJ databases">
        <authorList>
            <person name="Giovannoni S.J."/>
            <person name="Cho J.-C."/>
            <person name="Ferriera S."/>
            <person name="Johnson J."/>
            <person name="Kravitz S."/>
            <person name="Halpern A."/>
            <person name="Remington K."/>
            <person name="Beeson K."/>
            <person name="Tran B."/>
            <person name="Rogers Y.-H."/>
            <person name="Friedman R."/>
            <person name="Venter J.C."/>
        </authorList>
    </citation>
    <scope>NUCLEOTIDE SEQUENCE [LARGE SCALE GENOMIC DNA]</scope>
    <source>
        <strain evidence="1 2">HTCC1002</strain>
    </source>
</reference>
<dbReference type="HOGENOM" id="CLU_1188212_0_0_5"/>
<name>Q1V1W9_PELU1</name>
<accession>Q1V1W9</accession>
<evidence type="ECO:0000313" key="1">
    <source>
        <dbReference type="EMBL" id="EAS84759.1"/>
    </source>
</evidence>
<dbReference type="AlphaFoldDB" id="Q1V1W9"/>
<dbReference type="Proteomes" id="UP000005306">
    <property type="component" value="Unassembled WGS sequence"/>
</dbReference>
<dbReference type="PANTHER" id="PTHR43861:SF6">
    <property type="entry name" value="METHYLTRANSFERASE TYPE 11"/>
    <property type="match status" value="1"/>
</dbReference>
<dbReference type="PANTHER" id="PTHR43861">
    <property type="entry name" value="TRANS-ACONITATE 2-METHYLTRANSFERASE-RELATED"/>
    <property type="match status" value="1"/>
</dbReference>
<dbReference type="CDD" id="cd02440">
    <property type="entry name" value="AdoMet_MTases"/>
    <property type="match status" value="1"/>
</dbReference>
<dbReference type="Pfam" id="PF13489">
    <property type="entry name" value="Methyltransf_23"/>
    <property type="match status" value="1"/>
</dbReference>
<dbReference type="Gene3D" id="3.40.50.150">
    <property type="entry name" value="Vaccinia Virus protein VP39"/>
    <property type="match status" value="1"/>
</dbReference>
<dbReference type="GeneID" id="66295062"/>
<dbReference type="InterPro" id="IPR029063">
    <property type="entry name" value="SAM-dependent_MTases_sf"/>
</dbReference>
<protein>
    <submittedName>
        <fullName evidence="1">Cyclopropane-fatty-acyl-phospholipid</fullName>
    </submittedName>
</protein>
<sequence>MNLTNKIYSSYSKLALNSDTDSEQNFNYFDQELKKIDNLYEKKIIEIGYGKGFFLDWAKSSKLDIIGYEINEDFHKNAEQNHKVILGDGSNISKEVSDKFDLIILFDVIEHISKENLLNFFQNLNELLNKEGEILLRFPNGSSAAGLEYFNSDLTHFSFLNKRSLKMIAEINKLELVYYGNMQRVKKFKSLRGKLFGRMIYFFRDLIEYVYGNLYFGQKIPLDPNVVGVLKKN</sequence>
<organism evidence="1 2">
    <name type="scientific">Pelagibacter ubique (strain HTCC1002)</name>
    <dbReference type="NCBI Taxonomy" id="314261"/>
    <lineage>
        <taxon>Bacteria</taxon>
        <taxon>Pseudomonadati</taxon>
        <taxon>Pseudomonadota</taxon>
        <taxon>Alphaproteobacteria</taxon>
        <taxon>Candidatus Pelagibacterales</taxon>
        <taxon>Candidatus Pelagibacteraceae</taxon>
        <taxon>Candidatus Pelagibacter</taxon>
    </lineage>
</organism>
<proteinExistence type="predicted"/>
<gene>
    <name evidence="1" type="ORF">PU1002_03541</name>
</gene>